<reference evidence="3" key="1">
    <citation type="journal article" date="2013" name="G3 (Bethesda)">
        <title>Comparative genomics of a plant-pathogenic fungus, Pyrenophora tritici-repentis, reveals transduplication and the impact of repeat elements on pathogenicity and population divergence.</title>
        <authorList>
            <person name="Manning V.A."/>
            <person name="Pandelova I."/>
            <person name="Dhillon B."/>
            <person name="Wilhelm L.J."/>
            <person name="Goodwin S.B."/>
            <person name="Berlin A.M."/>
            <person name="Figueroa M."/>
            <person name="Freitag M."/>
            <person name="Hane J.K."/>
            <person name="Henrissat B."/>
            <person name="Holman W.H."/>
            <person name="Kodira C.D."/>
            <person name="Martin J."/>
            <person name="Oliver R.P."/>
            <person name="Robbertse B."/>
            <person name="Schackwitz W."/>
            <person name="Schwartz D.C."/>
            <person name="Spatafora J.W."/>
            <person name="Turgeon B.G."/>
            <person name="Yandava C."/>
            <person name="Young S."/>
            <person name="Zhou S."/>
            <person name="Zeng Q."/>
            <person name="Grigoriev I.V."/>
            <person name="Ma L.-J."/>
            <person name="Ciuffetti L.M."/>
        </authorList>
    </citation>
    <scope>NUCLEOTIDE SEQUENCE [LARGE SCALE GENOMIC DNA]</scope>
    <source>
        <strain evidence="3">Pt-1C-BFP</strain>
    </source>
</reference>
<keyword evidence="1" id="KW-0472">Membrane</keyword>
<accession>B2VY52</accession>
<dbReference type="HOGENOM" id="CLU_1548401_0_0_1"/>
<keyword evidence="1" id="KW-1133">Transmembrane helix</keyword>
<evidence type="ECO:0000256" key="1">
    <source>
        <dbReference type="SAM" id="Phobius"/>
    </source>
</evidence>
<gene>
    <name evidence="2" type="ORF">PTRG_02342</name>
</gene>
<dbReference type="InParanoid" id="B2VY52"/>
<protein>
    <submittedName>
        <fullName evidence="2">Uncharacterized protein</fullName>
    </submittedName>
</protein>
<sequence>MSMSNPVNTGAMGLASFFLCVGILYRASQYRRIVPVAPRHVHAAFSQKKMEIKAPLAYTPDHYRPVAGRKISPPTRQILGSARLGSATNACLGDPLKNQESGIMSFEKARKNNPILMRGTLGLPQGHDIEWLLQTRSAKAGTERRVKTRLAARMIMDDSGIFTEAPDDQRPAG</sequence>
<evidence type="ECO:0000313" key="2">
    <source>
        <dbReference type="EMBL" id="EDU44865.1"/>
    </source>
</evidence>
<dbReference type="EMBL" id="DS231616">
    <property type="protein sequence ID" value="EDU44865.1"/>
    <property type="molecule type" value="Genomic_DNA"/>
</dbReference>
<feature type="transmembrane region" description="Helical" evidence="1">
    <location>
        <begin position="6"/>
        <end position="25"/>
    </location>
</feature>
<keyword evidence="1" id="KW-0812">Transmembrane</keyword>
<dbReference type="Proteomes" id="UP000001471">
    <property type="component" value="Unassembled WGS sequence"/>
</dbReference>
<dbReference type="AlphaFoldDB" id="B2VY52"/>
<name>B2VY52_PYRTR</name>
<organism evidence="2 3">
    <name type="scientific">Pyrenophora tritici-repentis (strain Pt-1C-BFP)</name>
    <name type="common">Wheat tan spot fungus</name>
    <name type="synonym">Drechslera tritici-repentis</name>
    <dbReference type="NCBI Taxonomy" id="426418"/>
    <lineage>
        <taxon>Eukaryota</taxon>
        <taxon>Fungi</taxon>
        <taxon>Dikarya</taxon>
        <taxon>Ascomycota</taxon>
        <taxon>Pezizomycotina</taxon>
        <taxon>Dothideomycetes</taxon>
        <taxon>Pleosporomycetidae</taxon>
        <taxon>Pleosporales</taxon>
        <taxon>Pleosporineae</taxon>
        <taxon>Pleosporaceae</taxon>
        <taxon>Pyrenophora</taxon>
    </lineage>
</organism>
<proteinExistence type="predicted"/>
<evidence type="ECO:0000313" key="3">
    <source>
        <dbReference type="Proteomes" id="UP000001471"/>
    </source>
</evidence>